<name>A0AAV1HEM7_XYRNO</name>
<dbReference type="Proteomes" id="UP001178508">
    <property type="component" value="Chromosome 22"/>
</dbReference>
<feature type="region of interest" description="Disordered" evidence="1">
    <location>
        <begin position="65"/>
        <end position="89"/>
    </location>
</feature>
<proteinExistence type="predicted"/>
<dbReference type="AlphaFoldDB" id="A0AAV1HEM7"/>
<evidence type="ECO:0000313" key="3">
    <source>
        <dbReference type="Proteomes" id="UP001178508"/>
    </source>
</evidence>
<gene>
    <name evidence="2" type="ORF">XNOV1_A016812</name>
</gene>
<evidence type="ECO:0000313" key="2">
    <source>
        <dbReference type="EMBL" id="CAJ1084333.1"/>
    </source>
</evidence>
<keyword evidence="3" id="KW-1185">Reference proteome</keyword>
<protein>
    <recommendedName>
        <fullName evidence="4">Secreted protein</fullName>
    </recommendedName>
</protein>
<dbReference type="EMBL" id="OY660885">
    <property type="protein sequence ID" value="CAJ1084333.1"/>
    <property type="molecule type" value="Genomic_DNA"/>
</dbReference>
<evidence type="ECO:0000256" key="1">
    <source>
        <dbReference type="SAM" id="MobiDB-lite"/>
    </source>
</evidence>
<evidence type="ECO:0008006" key="4">
    <source>
        <dbReference type="Google" id="ProtNLM"/>
    </source>
</evidence>
<reference evidence="2" key="1">
    <citation type="submission" date="2023-08" db="EMBL/GenBank/DDBJ databases">
        <authorList>
            <person name="Alioto T."/>
            <person name="Alioto T."/>
            <person name="Gomez Garrido J."/>
        </authorList>
    </citation>
    <scope>NUCLEOTIDE SEQUENCE</scope>
</reference>
<sequence>MAVAVAVAMAVKVLSQTIMLEFEAFLIVSADSRSLTAARLPCSKHNRRLLPHRERPALTFLHQTPGEHEIRKLQKPEFKERTESDRRPQ</sequence>
<accession>A0AAV1HEM7</accession>
<organism evidence="2 3">
    <name type="scientific">Xyrichtys novacula</name>
    <name type="common">Pearly razorfish</name>
    <name type="synonym">Hemipteronotus novacula</name>
    <dbReference type="NCBI Taxonomy" id="13765"/>
    <lineage>
        <taxon>Eukaryota</taxon>
        <taxon>Metazoa</taxon>
        <taxon>Chordata</taxon>
        <taxon>Craniata</taxon>
        <taxon>Vertebrata</taxon>
        <taxon>Euteleostomi</taxon>
        <taxon>Actinopterygii</taxon>
        <taxon>Neopterygii</taxon>
        <taxon>Teleostei</taxon>
        <taxon>Neoteleostei</taxon>
        <taxon>Acanthomorphata</taxon>
        <taxon>Eupercaria</taxon>
        <taxon>Labriformes</taxon>
        <taxon>Labridae</taxon>
        <taxon>Xyrichtys</taxon>
    </lineage>
</organism>